<accession>A0ABV0N590</accession>
<name>A0ABV0N590_9TELE</name>
<dbReference type="EMBL" id="JAHRIO010023942">
    <property type="protein sequence ID" value="MEQ2166470.1"/>
    <property type="molecule type" value="Genomic_DNA"/>
</dbReference>
<reference evidence="1 2" key="1">
    <citation type="submission" date="2021-06" db="EMBL/GenBank/DDBJ databases">
        <authorList>
            <person name="Palmer J.M."/>
        </authorList>
    </citation>
    <scope>NUCLEOTIDE SEQUENCE [LARGE SCALE GENOMIC DNA]</scope>
    <source>
        <strain evidence="1 2">GA_2019</strain>
        <tissue evidence="1">Muscle</tissue>
    </source>
</reference>
<organism evidence="1 2">
    <name type="scientific">Goodea atripinnis</name>
    <dbReference type="NCBI Taxonomy" id="208336"/>
    <lineage>
        <taxon>Eukaryota</taxon>
        <taxon>Metazoa</taxon>
        <taxon>Chordata</taxon>
        <taxon>Craniata</taxon>
        <taxon>Vertebrata</taxon>
        <taxon>Euteleostomi</taxon>
        <taxon>Actinopterygii</taxon>
        <taxon>Neopterygii</taxon>
        <taxon>Teleostei</taxon>
        <taxon>Neoteleostei</taxon>
        <taxon>Acanthomorphata</taxon>
        <taxon>Ovalentaria</taxon>
        <taxon>Atherinomorphae</taxon>
        <taxon>Cyprinodontiformes</taxon>
        <taxon>Goodeidae</taxon>
        <taxon>Goodea</taxon>
    </lineage>
</organism>
<evidence type="ECO:0000313" key="1">
    <source>
        <dbReference type="EMBL" id="MEQ2166470.1"/>
    </source>
</evidence>
<sequence>DTFIISYLGYYVRQRAKKCAHRRKSDGCRHRESLSLDWFGICLRVLRPEEGNGDISRCLRGGIVRFPPSIEDVQCLLEGALVRYGKFPF</sequence>
<keyword evidence="2" id="KW-1185">Reference proteome</keyword>
<evidence type="ECO:0000313" key="2">
    <source>
        <dbReference type="Proteomes" id="UP001476798"/>
    </source>
</evidence>
<feature type="non-terminal residue" evidence="1">
    <location>
        <position position="1"/>
    </location>
</feature>
<gene>
    <name evidence="1" type="ORF">GOODEAATRI_028463</name>
</gene>
<comment type="caution">
    <text evidence="1">The sequence shown here is derived from an EMBL/GenBank/DDBJ whole genome shotgun (WGS) entry which is preliminary data.</text>
</comment>
<proteinExistence type="predicted"/>
<dbReference type="Proteomes" id="UP001476798">
    <property type="component" value="Unassembled WGS sequence"/>
</dbReference>
<protein>
    <submittedName>
        <fullName evidence="1">Uncharacterized protein</fullName>
    </submittedName>
</protein>